<dbReference type="InterPro" id="IPR029055">
    <property type="entry name" value="Ntn_hydrolases_N"/>
</dbReference>
<evidence type="ECO:0000259" key="2">
    <source>
        <dbReference type="Pfam" id="PF00149"/>
    </source>
</evidence>
<gene>
    <name evidence="3" type="ORF">RFH988_LOCUS10405</name>
</gene>
<dbReference type="SUPFAM" id="SSF56300">
    <property type="entry name" value="Metallo-dependent phosphatases"/>
    <property type="match status" value="1"/>
</dbReference>
<comment type="caution">
    <text evidence="3">The sequence shown here is derived from an EMBL/GenBank/DDBJ whole genome shotgun (WGS) entry which is preliminary data.</text>
</comment>
<accession>A0A814BHP6</accession>
<dbReference type="Pfam" id="PF00149">
    <property type="entry name" value="Metallophos"/>
    <property type="match status" value="1"/>
</dbReference>
<dbReference type="InterPro" id="IPR004843">
    <property type="entry name" value="Calcineurin-like_PHP"/>
</dbReference>
<dbReference type="InterPro" id="IPR043137">
    <property type="entry name" value="GGT_ssub_C"/>
</dbReference>
<protein>
    <recommendedName>
        <fullName evidence="2">Calcineurin-like phosphoesterase domain-containing protein</fullName>
    </recommendedName>
</protein>
<dbReference type="OrthoDB" id="1081007at2759"/>
<dbReference type="Gene3D" id="3.60.20.40">
    <property type="match status" value="1"/>
</dbReference>
<dbReference type="Gene3D" id="3.60.21.10">
    <property type="match status" value="1"/>
</dbReference>
<dbReference type="CDD" id="cd07379">
    <property type="entry name" value="MPP_239FB"/>
    <property type="match status" value="1"/>
</dbReference>
<evidence type="ECO:0000313" key="3">
    <source>
        <dbReference type="EMBL" id="CAF0928510.1"/>
    </source>
</evidence>
<feature type="domain" description="Calcineurin-like phosphoesterase" evidence="2">
    <location>
        <begin position="94"/>
        <end position="274"/>
    </location>
</feature>
<evidence type="ECO:0000313" key="4">
    <source>
        <dbReference type="Proteomes" id="UP000663882"/>
    </source>
</evidence>
<comment type="similarity">
    <text evidence="1">Belongs to the UPF0046 family.</text>
</comment>
<dbReference type="GO" id="GO:0016787">
    <property type="term" value="F:hydrolase activity"/>
    <property type="evidence" value="ECO:0007669"/>
    <property type="project" value="InterPro"/>
</dbReference>
<dbReference type="InterPro" id="IPR029052">
    <property type="entry name" value="Metallo-depent_PP-like"/>
</dbReference>
<dbReference type="Pfam" id="PF01019">
    <property type="entry name" value="G_glu_transpept"/>
    <property type="match status" value="1"/>
</dbReference>
<dbReference type="SUPFAM" id="SSF56235">
    <property type="entry name" value="N-terminal nucleophile aminohydrolases (Ntn hydrolases)"/>
    <property type="match status" value="2"/>
</dbReference>
<evidence type="ECO:0000256" key="1">
    <source>
        <dbReference type="ARBA" id="ARBA00007993"/>
    </source>
</evidence>
<dbReference type="PANTHER" id="PTHR12905:SF0">
    <property type="entry name" value="CALCINEURIN-LIKE PHOSPHOESTERASE DOMAIN-CONTAINING PROTEIN"/>
    <property type="match status" value="1"/>
</dbReference>
<dbReference type="EMBL" id="CAJNOO010000388">
    <property type="protein sequence ID" value="CAF0928510.1"/>
    <property type="molecule type" value="Genomic_DNA"/>
</dbReference>
<reference evidence="3" key="1">
    <citation type="submission" date="2021-02" db="EMBL/GenBank/DDBJ databases">
        <authorList>
            <person name="Nowell W R."/>
        </authorList>
    </citation>
    <scope>NUCLEOTIDE SEQUENCE</scope>
</reference>
<proteinExistence type="inferred from homology"/>
<dbReference type="Proteomes" id="UP000663882">
    <property type="component" value="Unassembled WGS sequence"/>
</dbReference>
<dbReference type="InterPro" id="IPR051693">
    <property type="entry name" value="UPF0046_metallophosphoest"/>
</dbReference>
<organism evidence="3 4">
    <name type="scientific">Rotaria sordida</name>
    <dbReference type="NCBI Taxonomy" id="392033"/>
    <lineage>
        <taxon>Eukaryota</taxon>
        <taxon>Metazoa</taxon>
        <taxon>Spiralia</taxon>
        <taxon>Gnathifera</taxon>
        <taxon>Rotifera</taxon>
        <taxon>Eurotatoria</taxon>
        <taxon>Bdelloidea</taxon>
        <taxon>Philodinida</taxon>
        <taxon>Philodinidae</taxon>
        <taxon>Rotaria</taxon>
    </lineage>
</organism>
<name>A0A814BHP6_9BILA</name>
<sequence length="455" mass="51694">MHRIPILDRVYDTILSIPVFKPANYSWCSWCRVPRVRGHPLAVLHHLTHAPYHEIEEQLLDQDLIEKIGSGTETNPFVIYRDSQSVNTTNLQHLRFVCVSDTHNNLDRIVIPNGDVFVHCGDAVNHYTCWRDLPRFNEFVGKLPHKHKLFISGNHCVVLDPNRPDLSQQILENMTYIQDQLVDIEGVSIYGSPWRPRRGRIYPSEAFGYDAADIQADIWSKIPENIDILLTHSPPYSVRDYDPSHEERLGCPGLLHEVITRVKPRIHLFGHVHSDWGVSASSIATPGELQAYRKAYSKFGEACILEIIAEKGDDAFYTGELADLIVKDIHDKVFGTETDIIYNNQINDFSTLNTTNFFGVPACLANYITPGKRPGSSMVPLIMFDQNNPHVLEVLNANGGTKITTTTAQVVMLNLWFRKDIRQAINTPRLHSQLLPEEVLAECGFNQINQNLIFN</sequence>
<dbReference type="PANTHER" id="PTHR12905">
    <property type="entry name" value="METALLOPHOSPHOESTERASE"/>
    <property type="match status" value="1"/>
</dbReference>
<dbReference type="AlphaFoldDB" id="A0A814BHP6"/>